<keyword evidence="3 11" id="KW-0812">Transmembrane</keyword>
<evidence type="ECO:0000259" key="14">
    <source>
        <dbReference type="PROSITE" id="PS50262"/>
    </source>
</evidence>
<feature type="region of interest" description="Disordered" evidence="12">
    <location>
        <begin position="275"/>
        <end position="324"/>
    </location>
</feature>
<reference evidence="15 16" key="1">
    <citation type="journal article" date="2012" name="Nature">
        <title>The genomic landscape of species divergence in Ficedula flycatchers.</title>
        <authorList>
            <person name="Ellegren H."/>
            <person name="Smeds L."/>
            <person name="Burri R."/>
            <person name="Olason P.I."/>
            <person name="Backstrom N."/>
            <person name="Kawakami T."/>
            <person name="Kunstner A."/>
            <person name="Makinen H."/>
            <person name="Nadachowska-Brzyska K."/>
            <person name="Qvarnstrom A."/>
            <person name="Uebbing S."/>
            <person name="Wolf J.B."/>
        </authorList>
    </citation>
    <scope>NUCLEOTIDE SEQUENCE [LARGE SCALE GENOMIC DNA]</scope>
</reference>
<evidence type="ECO:0000256" key="1">
    <source>
        <dbReference type="ARBA" id="ARBA00004651"/>
    </source>
</evidence>
<gene>
    <name evidence="15" type="primary">GPR132</name>
</gene>
<keyword evidence="5 11" id="KW-0297">G-protein coupled receptor</keyword>
<dbReference type="Proteomes" id="UP000016665">
    <property type="component" value="Chromosome 5"/>
</dbReference>
<proteinExistence type="inferred from homology"/>
<dbReference type="GeneTree" id="ENSGT01150000286937"/>
<feature type="transmembrane region" description="Helical" evidence="13">
    <location>
        <begin position="81"/>
        <end position="100"/>
    </location>
</feature>
<evidence type="ECO:0000256" key="4">
    <source>
        <dbReference type="ARBA" id="ARBA00022989"/>
    </source>
</evidence>
<evidence type="ECO:0000256" key="9">
    <source>
        <dbReference type="ARBA" id="ARBA00023180"/>
    </source>
</evidence>
<dbReference type="GO" id="GO:0010972">
    <property type="term" value="P:negative regulation of G2/M transition of mitotic cell cycle"/>
    <property type="evidence" value="ECO:0007669"/>
    <property type="project" value="Ensembl"/>
</dbReference>
<comment type="subcellular location">
    <subcellularLocation>
        <location evidence="1">Cell membrane</location>
        <topology evidence="1">Multi-pass membrane protein</topology>
    </subcellularLocation>
</comment>
<keyword evidence="2" id="KW-1003">Cell membrane</keyword>
<dbReference type="InterPro" id="IPR017452">
    <property type="entry name" value="GPCR_Rhodpsn_7TM"/>
</dbReference>
<comment type="similarity">
    <text evidence="11">Belongs to the G-protein coupled receptor 1 family.</text>
</comment>
<feature type="transmembrane region" description="Helical" evidence="13">
    <location>
        <begin position="120"/>
        <end position="141"/>
    </location>
</feature>
<evidence type="ECO:0000256" key="5">
    <source>
        <dbReference type="ARBA" id="ARBA00023040"/>
    </source>
</evidence>
<accession>U3KKI6</accession>
<dbReference type="InterPro" id="IPR005388">
    <property type="entry name" value="G2A_lysphc_rcpt"/>
</dbReference>
<dbReference type="InterPro" id="IPR000276">
    <property type="entry name" value="GPCR_Rhodpsn"/>
</dbReference>
<sequence>MGHKKETSAGTLEPPIITEHSIIMELCLNKSDNSTCPEMPYEESRTLLVAVYSIVFAIGLPANCLTSLLTFVQIRRKKVHAIYIFSLSLCDLMYLSTLPFWITYVQNGHKWNMGDIPCKIIGFIFFCNIYISILLLCCISLDRYIGLVYSLESKGRREQKKVIKIVCALFAVVALIHTPVFLMEEKETCFETVPLSILLSSLNIARFIFGFAIPFMILIFTNYNIFQTTKRSSSLTCHQKNKVKTAHAHLKKSENIREETYRSLRRWRWNSTKLNSSTDHNTDTIKLETPKESQEGGQREENREIADSSDIQACTSARDQESGS</sequence>
<feature type="transmembrane region" description="Helical" evidence="13">
    <location>
        <begin position="203"/>
        <end position="226"/>
    </location>
</feature>
<feature type="compositionally biased region" description="Basic and acidic residues" evidence="12">
    <location>
        <begin position="280"/>
        <end position="306"/>
    </location>
</feature>
<dbReference type="GO" id="GO:0004930">
    <property type="term" value="F:G protein-coupled receptor activity"/>
    <property type="evidence" value="ECO:0007669"/>
    <property type="project" value="UniProtKB-KW"/>
</dbReference>
<protein>
    <recommendedName>
        <fullName evidence="14">G-protein coupled receptors family 1 profile domain-containing protein</fullName>
    </recommendedName>
</protein>
<dbReference type="PANTHER" id="PTHR24234">
    <property type="entry name" value="LYSOPHOSPHATIDIC ACID RECEPTOR 5/SPHINGOSYLPHOSPHORYLCHOLINE RECEPTOR"/>
    <property type="match status" value="1"/>
</dbReference>
<evidence type="ECO:0000313" key="16">
    <source>
        <dbReference type="Proteomes" id="UP000016665"/>
    </source>
</evidence>
<keyword evidence="10 11" id="KW-0807">Transducer</keyword>
<keyword evidence="9" id="KW-0325">Glycoprotein</keyword>
<evidence type="ECO:0000256" key="6">
    <source>
        <dbReference type="ARBA" id="ARBA00023136"/>
    </source>
</evidence>
<reference evidence="15" key="2">
    <citation type="submission" date="2025-08" db="UniProtKB">
        <authorList>
            <consortium name="Ensembl"/>
        </authorList>
    </citation>
    <scope>IDENTIFICATION</scope>
</reference>
<dbReference type="GO" id="GO:0005886">
    <property type="term" value="C:plasma membrane"/>
    <property type="evidence" value="ECO:0007669"/>
    <property type="project" value="UniProtKB-SubCell"/>
</dbReference>
<organism evidence="15 16">
    <name type="scientific">Ficedula albicollis</name>
    <name type="common">Collared flycatcher</name>
    <name type="synonym">Muscicapa albicollis</name>
    <dbReference type="NCBI Taxonomy" id="59894"/>
    <lineage>
        <taxon>Eukaryota</taxon>
        <taxon>Metazoa</taxon>
        <taxon>Chordata</taxon>
        <taxon>Craniata</taxon>
        <taxon>Vertebrata</taxon>
        <taxon>Euteleostomi</taxon>
        <taxon>Archelosauria</taxon>
        <taxon>Archosauria</taxon>
        <taxon>Dinosauria</taxon>
        <taxon>Saurischia</taxon>
        <taxon>Theropoda</taxon>
        <taxon>Coelurosauria</taxon>
        <taxon>Aves</taxon>
        <taxon>Neognathae</taxon>
        <taxon>Neoaves</taxon>
        <taxon>Telluraves</taxon>
        <taxon>Australaves</taxon>
        <taxon>Passeriformes</taxon>
        <taxon>Muscicapidae</taxon>
        <taxon>Ficedula</taxon>
    </lineage>
</organism>
<dbReference type="PRINTS" id="PR00237">
    <property type="entry name" value="GPCRRHODOPSN"/>
</dbReference>
<keyword evidence="8 11" id="KW-0675">Receptor</keyword>
<keyword evidence="16" id="KW-1185">Reference proteome</keyword>
<dbReference type="PANTHER" id="PTHR24234:SF7">
    <property type="entry name" value="G-PROTEIN COUPLED RECEPTOR 132-RELATED"/>
    <property type="match status" value="1"/>
</dbReference>
<dbReference type="AlphaFoldDB" id="U3KKI6"/>
<evidence type="ECO:0000256" key="13">
    <source>
        <dbReference type="SAM" id="Phobius"/>
    </source>
</evidence>
<evidence type="ECO:0000256" key="11">
    <source>
        <dbReference type="RuleBase" id="RU000688"/>
    </source>
</evidence>
<evidence type="ECO:0000256" key="3">
    <source>
        <dbReference type="ARBA" id="ARBA00022692"/>
    </source>
</evidence>
<dbReference type="PROSITE" id="PS00237">
    <property type="entry name" value="G_PROTEIN_RECEP_F1_1"/>
    <property type="match status" value="1"/>
</dbReference>
<dbReference type="eggNOG" id="ENOG502QQC1">
    <property type="taxonomic scope" value="Eukaryota"/>
</dbReference>
<evidence type="ECO:0000256" key="8">
    <source>
        <dbReference type="ARBA" id="ARBA00023170"/>
    </source>
</evidence>
<dbReference type="PRINTS" id="PR01563">
    <property type="entry name" value="G2ARECEPTOR"/>
</dbReference>
<dbReference type="GO" id="GO:0000082">
    <property type="term" value="P:G1/S transition of mitotic cell cycle"/>
    <property type="evidence" value="ECO:0007669"/>
    <property type="project" value="Ensembl"/>
</dbReference>
<feature type="transmembrane region" description="Helical" evidence="13">
    <location>
        <begin position="47"/>
        <end position="69"/>
    </location>
</feature>
<evidence type="ECO:0000256" key="7">
    <source>
        <dbReference type="ARBA" id="ARBA00023157"/>
    </source>
</evidence>
<dbReference type="PROSITE" id="PS50262">
    <property type="entry name" value="G_PROTEIN_RECEP_F1_2"/>
    <property type="match status" value="1"/>
</dbReference>
<keyword evidence="6 13" id="KW-0472">Membrane</keyword>
<reference evidence="15" key="3">
    <citation type="submission" date="2025-09" db="UniProtKB">
        <authorList>
            <consortium name="Ensembl"/>
        </authorList>
    </citation>
    <scope>IDENTIFICATION</scope>
</reference>
<name>U3KKI6_FICAL</name>
<dbReference type="Pfam" id="PF00001">
    <property type="entry name" value="7tm_1"/>
    <property type="match status" value="1"/>
</dbReference>
<dbReference type="HOGENOM" id="CLU_009579_8_2_1"/>
<dbReference type="Gene3D" id="1.20.1070.10">
    <property type="entry name" value="Rhodopsin 7-helix transmembrane proteins"/>
    <property type="match status" value="1"/>
</dbReference>
<evidence type="ECO:0000256" key="2">
    <source>
        <dbReference type="ARBA" id="ARBA00022475"/>
    </source>
</evidence>
<feature type="transmembrane region" description="Helical" evidence="13">
    <location>
        <begin position="162"/>
        <end position="183"/>
    </location>
</feature>
<feature type="domain" description="G-protein coupled receptors family 1 profile" evidence="14">
    <location>
        <begin position="62"/>
        <end position="243"/>
    </location>
</feature>
<evidence type="ECO:0000256" key="10">
    <source>
        <dbReference type="ARBA" id="ARBA00023224"/>
    </source>
</evidence>
<keyword evidence="4 13" id="KW-1133">Transmembrane helix</keyword>
<evidence type="ECO:0000313" key="15">
    <source>
        <dbReference type="Ensembl" id="ENSFALP00000015540.2"/>
    </source>
</evidence>
<keyword evidence="7" id="KW-1015">Disulfide bond</keyword>
<dbReference type="Ensembl" id="ENSFALT00000015605.2">
    <property type="protein sequence ID" value="ENSFALP00000015540.2"/>
    <property type="gene ID" value="ENSFALG00000014925.2"/>
</dbReference>
<evidence type="ECO:0000256" key="12">
    <source>
        <dbReference type="SAM" id="MobiDB-lite"/>
    </source>
</evidence>
<dbReference type="SUPFAM" id="SSF81321">
    <property type="entry name" value="Family A G protein-coupled receptor-like"/>
    <property type="match status" value="1"/>
</dbReference>
<dbReference type="STRING" id="59894.ENSFALP00000015540"/>